<proteinExistence type="predicted"/>
<evidence type="ECO:0000259" key="6">
    <source>
        <dbReference type="Pfam" id="PF04932"/>
    </source>
</evidence>
<feature type="transmembrane region" description="Helical" evidence="5">
    <location>
        <begin position="7"/>
        <end position="25"/>
    </location>
</feature>
<evidence type="ECO:0000256" key="4">
    <source>
        <dbReference type="ARBA" id="ARBA00023136"/>
    </source>
</evidence>
<dbReference type="Proteomes" id="UP000244729">
    <property type="component" value="Chromosome"/>
</dbReference>
<keyword evidence="8" id="KW-1185">Reference proteome</keyword>
<comment type="subcellular location">
    <subcellularLocation>
        <location evidence="1">Membrane</location>
        <topology evidence="1">Multi-pass membrane protein</topology>
    </subcellularLocation>
</comment>
<organism evidence="7 8">
    <name type="scientific">Agromyces badenianii</name>
    <dbReference type="NCBI Taxonomy" id="2080742"/>
    <lineage>
        <taxon>Bacteria</taxon>
        <taxon>Bacillati</taxon>
        <taxon>Actinomycetota</taxon>
        <taxon>Actinomycetes</taxon>
        <taxon>Micrococcales</taxon>
        <taxon>Microbacteriaceae</taxon>
        <taxon>Agromyces</taxon>
    </lineage>
</organism>
<dbReference type="Pfam" id="PF04932">
    <property type="entry name" value="Wzy_C"/>
    <property type="match status" value="1"/>
</dbReference>
<evidence type="ECO:0000313" key="7">
    <source>
        <dbReference type="EMBL" id="AWB96281.1"/>
    </source>
</evidence>
<feature type="transmembrane region" description="Helical" evidence="5">
    <location>
        <begin position="363"/>
        <end position="380"/>
    </location>
</feature>
<evidence type="ECO:0000256" key="1">
    <source>
        <dbReference type="ARBA" id="ARBA00004141"/>
    </source>
</evidence>
<protein>
    <recommendedName>
        <fullName evidence="6">O-antigen ligase-related domain-containing protein</fullName>
    </recommendedName>
</protein>
<reference evidence="7 8" key="1">
    <citation type="submission" date="2018-04" db="EMBL/GenBank/DDBJ databases">
        <authorList>
            <person name="Li J."/>
        </authorList>
    </citation>
    <scope>NUCLEOTIDE SEQUENCE [LARGE SCALE GENOMIC DNA]</scope>
    <source>
        <strain evidence="8">30A</strain>
    </source>
</reference>
<evidence type="ECO:0000256" key="2">
    <source>
        <dbReference type="ARBA" id="ARBA00022692"/>
    </source>
</evidence>
<feature type="transmembrane region" description="Helical" evidence="5">
    <location>
        <begin position="86"/>
        <end position="103"/>
    </location>
</feature>
<feature type="transmembrane region" description="Helical" evidence="5">
    <location>
        <begin position="31"/>
        <end position="49"/>
    </location>
</feature>
<accession>A0A2S0WYA2</accession>
<dbReference type="KEGG" id="agm:DCE93_11990"/>
<feature type="transmembrane region" description="Helical" evidence="5">
    <location>
        <begin position="243"/>
        <end position="266"/>
    </location>
</feature>
<evidence type="ECO:0000313" key="8">
    <source>
        <dbReference type="Proteomes" id="UP000244729"/>
    </source>
</evidence>
<dbReference type="AlphaFoldDB" id="A0A2S0WYA2"/>
<dbReference type="RefSeq" id="WP_108596080.1">
    <property type="nucleotide sequence ID" value="NZ_CP028913.1"/>
</dbReference>
<feature type="transmembrane region" description="Helical" evidence="5">
    <location>
        <begin position="56"/>
        <end position="74"/>
    </location>
</feature>
<feature type="transmembrane region" description="Helical" evidence="5">
    <location>
        <begin position="192"/>
        <end position="208"/>
    </location>
</feature>
<evidence type="ECO:0000256" key="3">
    <source>
        <dbReference type="ARBA" id="ARBA00022989"/>
    </source>
</evidence>
<gene>
    <name evidence="7" type="ORF">DCE93_11990</name>
</gene>
<feature type="transmembrane region" description="Helical" evidence="5">
    <location>
        <begin position="331"/>
        <end position="351"/>
    </location>
</feature>
<feature type="transmembrane region" description="Helical" evidence="5">
    <location>
        <begin position="115"/>
        <end position="141"/>
    </location>
</feature>
<dbReference type="GO" id="GO:0016020">
    <property type="term" value="C:membrane"/>
    <property type="evidence" value="ECO:0007669"/>
    <property type="project" value="UniProtKB-SubCell"/>
</dbReference>
<dbReference type="EMBL" id="CP028913">
    <property type="protein sequence ID" value="AWB96281.1"/>
    <property type="molecule type" value="Genomic_DNA"/>
</dbReference>
<keyword evidence="2 5" id="KW-0812">Transmembrane</keyword>
<feature type="domain" description="O-antigen ligase-related" evidence="6">
    <location>
        <begin position="199"/>
        <end position="340"/>
    </location>
</feature>
<keyword evidence="3 5" id="KW-1133">Transmembrane helix</keyword>
<name>A0A2S0WYA2_9MICO</name>
<dbReference type="OrthoDB" id="5115781at2"/>
<keyword evidence="4 5" id="KW-0472">Membrane</keyword>
<dbReference type="InterPro" id="IPR007016">
    <property type="entry name" value="O-antigen_ligase-rel_domated"/>
</dbReference>
<evidence type="ECO:0000256" key="5">
    <source>
        <dbReference type="SAM" id="Phobius"/>
    </source>
</evidence>
<sequence length="430" mass="46324">MEDRGTSWLFRALTSVAFGYFLLRPVGHGEILYPLLALIAVSSVVALIVGRRRVSFEVVSVIGLVMVVGLYGTVIGVDNPGMSQNALVWLGAPLIFGAWVLAADERMLRSVLTTAAWCTIALSALIVLFVGTQLGVIPQIVPQWLVEETGAGFAFEDETTAIRLYGLSTLVAAAPMWITAALLPDHPLLPPRAVRVIAAVIAASAAMLGGRNAIVLVVLAVPAVMLVWRAMRRRSTRVHPGAVLTGLLLLAVGPFLIQAVAGNAVVQRTVQNVLAFFEDGGDQSIRVEQAARLLDAWQEAPYFGHGWGATIEGYYRSQERPWNFELQYHLLLFQVGLVGMLIVGAVVVLAVRAIARAVKVRPDLVSIFLVTSAGALGMLIGNATNPYLQAPGHMWAVWLPLMVANVALCNPRHLMTREPTVPSARVSNLR</sequence>
<feature type="transmembrane region" description="Helical" evidence="5">
    <location>
        <begin position="392"/>
        <end position="409"/>
    </location>
</feature>